<evidence type="ECO:0000313" key="2">
    <source>
        <dbReference type="Proteomes" id="UP000059680"/>
    </source>
</evidence>
<reference evidence="2" key="1">
    <citation type="journal article" date="2005" name="Nature">
        <title>The map-based sequence of the rice genome.</title>
        <authorList>
            <consortium name="International rice genome sequencing project (IRGSP)"/>
            <person name="Matsumoto T."/>
            <person name="Wu J."/>
            <person name="Kanamori H."/>
            <person name="Katayose Y."/>
            <person name="Fujisawa M."/>
            <person name="Namiki N."/>
            <person name="Mizuno H."/>
            <person name="Yamamoto K."/>
            <person name="Antonio B.A."/>
            <person name="Baba T."/>
            <person name="Sakata K."/>
            <person name="Nagamura Y."/>
            <person name="Aoki H."/>
            <person name="Arikawa K."/>
            <person name="Arita K."/>
            <person name="Bito T."/>
            <person name="Chiden Y."/>
            <person name="Fujitsuka N."/>
            <person name="Fukunaka R."/>
            <person name="Hamada M."/>
            <person name="Harada C."/>
            <person name="Hayashi A."/>
            <person name="Hijishita S."/>
            <person name="Honda M."/>
            <person name="Hosokawa S."/>
            <person name="Ichikawa Y."/>
            <person name="Idonuma A."/>
            <person name="Iijima M."/>
            <person name="Ikeda M."/>
            <person name="Ikeno M."/>
            <person name="Ito K."/>
            <person name="Ito S."/>
            <person name="Ito T."/>
            <person name="Ito Y."/>
            <person name="Ito Y."/>
            <person name="Iwabuchi A."/>
            <person name="Kamiya K."/>
            <person name="Karasawa W."/>
            <person name="Kurita K."/>
            <person name="Katagiri S."/>
            <person name="Kikuta A."/>
            <person name="Kobayashi H."/>
            <person name="Kobayashi N."/>
            <person name="Machita K."/>
            <person name="Maehara T."/>
            <person name="Masukawa M."/>
            <person name="Mizubayashi T."/>
            <person name="Mukai Y."/>
            <person name="Nagasaki H."/>
            <person name="Nagata Y."/>
            <person name="Naito S."/>
            <person name="Nakashima M."/>
            <person name="Nakama Y."/>
            <person name="Nakamichi Y."/>
            <person name="Nakamura M."/>
            <person name="Meguro A."/>
            <person name="Negishi M."/>
            <person name="Ohta I."/>
            <person name="Ohta T."/>
            <person name="Okamoto M."/>
            <person name="Ono N."/>
            <person name="Saji S."/>
            <person name="Sakaguchi M."/>
            <person name="Sakai K."/>
            <person name="Shibata M."/>
            <person name="Shimokawa T."/>
            <person name="Song J."/>
            <person name="Takazaki Y."/>
            <person name="Terasawa K."/>
            <person name="Tsugane M."/>
            <person name="Tsuji K."/>
            <person name="Ueda S."/>
            <person name="Waki K."/>
            <person name="Yamagata H."/>
            <person name="Yamamoto M."/>
            <person name="Yamamoto S."/>
            <person name="Yamane H."/>
            <person name="Yoshiki S."/>
            <person name="Yoshihara R."/>
            <person name="Yukawa K."/>
            <person name="Zhong H."/>
            <person name="Yano M."/>
            <person name="Yuan Q."/>
            <person name="Ouyang S."/>
            <person name="Liu J."/>
            <person name="Jones K.M."/>
            <person name="Gansberger K."/>
            <person name="Moffat K."/>
            <person name="Hill J."/>
            <person name="Bera J."/>
            <person name="Fadrosh D."/>
            <person name="Jin S."/>
            <person name="Johri S."/>
            <person name="Kim M."/>
            <person name="Overton L."/>
            <person name="Reardon M."/>
            <person name="Tsitrin T."/>
            <person name="Vuong H."/>
            <person name="Weaver B."/>
            <person name="Ciecko A."/>
            <person name="Tallon L."/>
            <person name="Jackson J."/>
            <person name="Pai G."/>
            <person name="Aken S.V."/>
            <person name="Utterback T."/>
            <person name="Reidmuller S."/>
            <person name="Feldblyum T."/>
            <person name="Hsiao J."/>
            <person name="Zismann V."/>
            <person name="Iobst S."/>
            <person name="de Vazeille A.R."/>
            <person name="Buell C.R."/>
            <person name="Ying K."/>
            <person name="Li Y."/>
            <person name="Lu T."/>
            <person name="Huang Y."/>
            <person name="Zhao Q."/>
            <person name="Feng Q."/>
            <person name="Zhang L."/>
            <person name="Zhu J."/>
            <person name="Weng Q."/>
            <person name="Mu J."/>
            <person name="Lu Y."/>
            <person name="Fan D."/>
            <person name="Liu Y."/>
            <person name="Guan J."/>
            <person name="Zhang Y."/>
            <person name="Yu S."/>
            <person name="Liu X."/>
            <person name="Zhang Y."/>
            <person name="Hong G."/>
            <person name="Han B."/>
            <person name="Choisne N."/>
            <person name="Demange N."/>
            <person name="Orjeda G."/>
            <person name="Samain S."/>
            <person name="Cattolico L."/>
            <person name="Pelletier E."/>
            <person name="Couloux A."/>
            <person name="Segurens B."/>
            <person name="Wincker P."/>
            <person name="D'Hont A."/>
            <person name="Scarpelli C."/>
            <person name="Weissenbach J."/>
            <person name="Salanoubat M."/>
            <person name="Quetier F."/>
            <person name="Yu Y."/>
            <person name="Kim H.R."/>
            <person name="Rambo T."/>
            <person name="Currie J."/>
            <person name="Collura K."/>
            <person name="Luo M."/>
            <person name="Yang T."/>
            <person name="Ammiraju J.S.S."/>
            <person name="Engler F."/>
            <person name="Soderlund C."/>
            <person name="Wing R.A."/>
            <person name="Palmer L.E."/>
            <person name="de la Bastide M."/>
            <person name="Spiegel L."/>
            <person name="Nascimento L."/>
            <person name="Zutavern T."/>
            <person name="O'Shaughnessy A."/>
            <person name="Dike S."/>
            <person name="Dedhia N."/>
            <person name="Preston R."/>
            <person name="Balija V."/>
            <person name="McCombie W.R."/>
            <person name="Chow T."/>
            <person name="Chen H."/>
            <person name="Chung M."/>
            <person name="Chen C."/>
            <person name="Shaw J."/>
            <person name="Wu H."/>
            <person name="Hsiao K."/>
            <person name="Chao Y."/>
            <person name="Chu M."/>
            <person name="Cheng C."/>
            <person name="Hour A."/>
            <person name="Lee P."/>
            <person name="Lin S."/>
            <person name="Lin Y."/>
            <person name="Liou J."/>
            <person name="Liu S."/>
            <person name="Hsing Y."/>
            <person name="Raghuvanshi S."/>
            <person name="Mohanty A."/>
            <person name="Bharti A.K."/>
            <person name="Gaur A."/>
            <person name="Gupta V."/>
            <person name="Kumar D."/>
            <person name="Ravi V."/>
            <person name="Vij S."/>
            <person name="Kapur A."/>
            <person name="Khurana P."/>
            <person name="Khurana P."/>
            <person name="Khurana J.P."/>
            <person name="Tyagi A.K."/>
            <person name="Gaikwad K."/>
            <person name="Singh A."/>
            <person name="Dalal V."/>
            <person name="Srivastava S."/>
            <person name="Dixit A."/>
            <person name="Pal A.K."/>
            <person name="Ghazi I.A."/>
            <person name="Yadav M."/>
            <person name="Pandit A."/>
            <person name="Bhargava A."/>
            <person name="Sureshbabu K."/>
            <person name="Batra K."/>
            <person name="Sharma T.R."/>
            <person name="Mohapatra T."/>
            <person name="Singh N.K."/>
            <person name="Messing J."/>
            <person name="Nelson A.B."/>
            <person name="Fuks G."/>
            <person name="Kavchok S."/>
            <person name="Keizer G."/>
            <person name="Linton E."/>
            <person name="Llaca V."/>
            <person name="Song R."/>
            <person name="Tanyolac B."/>
            <person name="Young S."/>
            <person name="Ho-Il K."/>
            <person name="Hahn J.H."/>
            <person name="Sangsakoo G."/>
            <person name="Vanavichit A."/>
            <person name="de Mattos Luiz.A.T."/>
            <person name="Zimmer P.D."/>
            <person name="Malone G."/>
            <person name="Dellagostin O."/>
            <person name="de Oliveira A.C."/>
            <person name="Bevan M."/>
            <person name="Bancroft I."/>
            <person name="Minx P."/>
            <person name="Cordum H."/>
            <person name="Wilson R."/>
            <person name="Cheng Z."/>
            <person name="Jin W."/>
            <person name="Jiang J."/>
            <person name="Leong S.A."/>
            <person name="Iwama H."/>
            <person name="Gojobori T."/>
            <person name="Itoh T."/>
            <person name="Niimura Y."/>
            <person name="Fujii Y."/>
            <person name="Habara T."/>
            <person name="Sakai H."/>
            <person name="Sato Y."/>
            <person name="Wilson G."/>
            <person name="Kumar K."/>
            <person name="McCouch S."/>
            <person name="Juretic N."/>
            <person name="Hoen D."/>
            <person name="Wright S."/>
            <person name="Bruskiewich R."/>
            <person name="Bureau T."/>
            <person name="Miyao A."/>
            <person name="Hirochika H."/>
            <person name="Nishikawa T."/>
            <person name="Kadowaki K."/>
            <person name="Sugiura M."/>
            <person name="Burr B."/>
            <person name="Sasaki T."/>
        </authorList>
    </citation>
    <scope>NUCLEOTIDE SEQUENCE [LARGE SCALE GENOMIC DNA]</scope>
    <source>
        <strain evidence="2">cv. Nipponbare</strain>
    </source>
</reference>
<gene>
    <name evidence="1" type="ordered locus">Os12g0570600</name>
    <name evidence="1" type="ORF">OSNPB_120570600</name>
</gene>
<sequence length="121" mass="13839">MRPHGYRPGTRVEARVPWAGDQGRIIDIHQDLVDEIEQKHAPDDTVGVIIRGVCFLAREFCFLKYHWAEWLIGSIPVGLPAAESGFFEYVLDIMEIGFILVININVQGTCIFSKFMYKLEL</sequence>
<keyword evidence="2" id="KW-1185">Reference proteome</keyword>
<dbReference type="PaxDb" id="39947-A0A0P0YBN6"/>
<dbReference type="Gramene" id="Os12t0570600-00">
    <property type="protein sequence ID" value="Os12t0570600-00"/>
    <property type="gene ID" value="Os12g0570600"/>
</dbReference>
<dbReference type="EMBL" id="AP014968">
    <property type="protein sequence ID" value="BAT17736.1"/>
    <property type="molecule type" value="Genomic_DNA"/>
</dbReference>
<organism evidence="1 2">
    <name type="scientific">Oryza sativa subsp. japonica</name>
    <name type="common">Rice</name>
    <dbReference type="NCBI Taxonomy" id="39947"/>
    <lineage>
        <taxon>Eukaryota</taxon>
        <taxon>Viridiplantae</taxon>
        <taxon>Streptophyta</taxon>
        <taxon>Embryophyta</taxon>
        <taxon>Tracheophyta</taxon>
        <taxon>Spermatophyta</taxon>
        <taxon>Magnoliopsida</taxon>
        <taxon>Liliopsida</taxon>
        <taxon>Poales</taxon>
        <taxon>Poaceae</taxon>
        <taxon>BOP clade</taxon>
        <taxon>Oryzoideae</taxon>
        <taxon>Oryzeae</taxon>
        <taxon>Oryzinae</taxon>
        <taxon>Oryza</taxon>
        <taxon>Oryza sativa</taxon>
    </lineage>
</organism>
<evidence type="ECO:0000313" key="1">
    <source>
        <dbReference type="EMBL" id="BAT17736.1"/>
    </source>
</evidence>
<reference evidence="1 2" key="3">
    <citation type="journal article" date="2013" name="Rice">
        <title>Improvement of the Oryza sativa Nipponbare reference genome using next generation sequence and optical map data.</title>
        <authorList>
            <person name="Kawahara Y."/>
            <person name="de la Bastide M."/>
            <person name="Hamilton J.P."/>
            <person name="Kanamori H."/>
            <person name="McCombie W.R."/>
            <person name="Ouyang S."/>
            <person name="Schwartz D.C."/>
            <person name="Tanaka T."/>
            <person name="Wu J."/>
            <person name="Zhou S."/>
            <person name="Childs K.L."/>
            <person name="Davidson R.M."/>
            <person name="Lin H."/>
            <person name="Quesada-Ocampo L."/>
            <person name="Vaillancourt B."/>
            <person name="Sakai H."/>
            <person name="Lee S.S."/>
            <person name="Kim J."/>
            <person name="Numa H."/>
            <person name="Itoh T."/>
            <person name="Buell C.R."/>
            <person name="Matsumoto T."/>
        </authorList>
    </citation>
    <scope>NUCLEOTIDE SEQUENCE [LARGE SCALE GENOMIC DNA]</scope>
    <source>
        <strain evidence="2">cv. Nipponbare</strain>
    </source>
</reference>
<reference evidence="1 2" key="2">
    <citation type="journal article" date="2013" name="Plant Cell Physiol.">
        <title>Rice Annotation Project Database (RAP-DB): an integrative and interactive database for rice genomics.</title>
        <authorList>
            <person name="Sakai H."/>
            <person name="Lee S.S."/>
            <person name="Tanaka T."/>
            <person name="Numa H."/>
            <person name="Kim J."/>
            <person name="Kawahara Y."/>
            <person name="Wakimoto H."/>
            <person name="Yang C.C."/>
            <person name="Iwamoto M."/>
            <person name="Abe T."/>
            <person name="Yamada Y."/>
            <person name="Muto A."/>
            <person name="Inokuchi H."/>
            <person name="Ikemura T."/>
            <person name="Matsumoto T."/>
            <person name="Sasaki T."/>
            <person name="Itoh T."/>
        </authorList>
    </citation>
    <scope>NUCLEOTIDE SEQUENCE [LARGE SCALE GENOMIC DNA]</scope>
    <source>
        <strain evidence="2">cv. Nipponbare</strain>
    </source>
</reference>
<dbReference type="AlphaFoldDB" id="A0A0P0YBN6"/>
<protein>
    <submittedName>
        <fullName evidence="1">Os12g0570600 protein</fullName>
    </submittedName>
</protein>
<dbReference type="Proteomes" id="UP000059680">
    <property type="component" value="Chromosome 12"/>
</dbReference>
<dbReference type="InParanoid" id="A0A0P0YBN6"/>
<proteinExistence type="predicted"/>
<accession>A0A0P0YBN6</accession>
<name>A0A0P0YBN6_ORYSJ</name>